<dbReference type="Gene3D" id="3.40.50.300">
    <property type="entry name" value="P-loop containing nucleotide triphosphate hydrolases"/>
    <property type="match status" value="1"/>
</dbReference>
<evidence type="ECO:0000313" key="1">
    <source>
        <dbReference type="EMBL" id="BBD77367.1"/>
    </source>
</evidence>
<dbReference type="OrthoDB" id="9811073at2"/>
<protein>
    <submittedName>
        <fullName evidence="1">DNA polymerase III subunit delta</fullName>
    </submittedName>
</protein>
<gene>
    <name evidence="1" type="ORF">HPTL_1103</name>
</gene>
<keyword evidence="2" id="KW-1185">Reference proteome</keyword>
<dbReference type="GO" id="GO:0009360">
    <property type="term" value="C:DNA polymerase III complex"/>
    <property type="evidence" value="ECO:0007669"/>
    <property type="project" value="TreeGrafter"/>
</dbReference>
<dbReference type="InterPro" id="IPR050238">
    <property type="entry name" value="DNA_Rep/Repair_Clamp_Loader"/>
</dbReference>
<dbReference type="Pfam" id="PF13177">
    <property type="entry name" value="DNA_pol3_delta2"/>
    <property type="match status" value="1"/>
</dbReference>
<accession>A0A2Z6DY31</accession>
<dbReference type="EMBL" id="AP018558">
    <property type="protein sequence ID" value="BBD77367.1"/>
    <property type="molecule type" value="Genomic_DNA"/>
</dbReference>
<dbReference type="Proteomes" id="UP000262004">
    <property type="component" value="Chromosome"/>
</dbReference>
<dbReference type="InterPro" id="IPR027417">
    <property type="entry name" value="P-loop_NTPase"/>
</dbReference>
<name>A0A2Z6DY31_HYDTE</name>
<dbReference type="GO" id="GO:0006261">
    <property type="term" value="P:DNA-templated DNA replication"/>
    <property type="evidence" value="ECO:0007669"/>
    <property type="project" value="TreeGrafter"/>
</dbReference>
<dbReference type="PANTHER" id="PTHR11669:SF8">
    <property type="entry name" value="DNA POLYMERASE III SUBUNIT DELTA"/>
    <property type="match status" value="1"/>
</dbReference>
<proteinExistence type="predicted"/>
<reference evidence="1 2" key="1">
    <citation type="submission" date="2018-04" db="EMBL/GenBank/DDBJ databases">
        <title>Complete genome sequence of Hydrogenophilus thermoluteolus TH-1.</title>
        <authorList>
            <person name="Arai H."/>
        </authorList>
    </citation>
    <scope>NUCLEOTIDE SEQUENCE [LARGE SCALE GENOMIC DNA]</scope>
    <source>
        <strain evidence="1 2">TH-1</strain>
    </source>
</reference>
<dbReference type="PANTHER" id="PTHR11669">
    <property type="entry name" value="REPLICATION FACTOR C / DNA POLYMERASE III GAMMA-TAU SUBUNIT"/>
    <property type="match status" value="1"/>
</dbReference>
<evidence type="ECO:0000313" key="2">
    <source>
        <dbReference type="Proteomes" id="UP000262004"/>
    </source>
</evidence>
<dbReference type="KEGG" id="htl:HPTL_1103"/>
<dbReference type="SUPFAM" id="SSF52540">
    <property type="entry name" value="P-loop containing nucleoside triphosphate hydrolases"/>
    <property type="match status" value="1"/>
</dbReference>
<organism evidence="1 2">
    <name type="scientific">Hydrogenophilus thermoluteolus</name>
    <name type="common">Pseudomonas hydrogenothermophila</name>
    <dbReference type="NCBI Taxonomy" id="297"/>
    <lineage>
        <taxon>Bacteria</taxon>
        <taxon>Pseudomonadati</taxon>
        <taxon>Pseudomonadota</taxon>
        <taxon>Hydrogenophilia</taxon>
        <taxon>Hydrogenophilales</taxon>
        <taxon>Hydrogenophilaceae</taxon>
        <taxon>Hydrogenophilus</taxon>
    </lineage>
</organism>
<dbReference type="AlphaFoldDB" id="A0A2Z6DY31"/>
<sequence length="354" mass="38969">MGDAAFAYPWLMPWIERFFQAWRQGRAPQALLLAGPEGVGKHHLAALLARRWTCAAPPEAGIEPCGQCPACTLDDETAHPDRFELTPQSGTQGIPIDAVRALQADLALSAHGVRRAVVIQPAEAMNRYTANALLKILEEPPQAVLFVLVSDAPGRLLPTILSRTQQWRILPPPIAQAEAWLRAAWQQAGAQAEPAKDPQQAIAAALALHRGAPLAAWRFLSSGKNALRDAFVRDAAECAWRQPIAVASEWTQRLKAQEGDPNGLRFAELFRWYQYWLADLLTIATLGDACANRPERLHFPDAAAQITAVAKRRSPIEWFRIARLATAIAPWVDHPLNTASLCETLWLNYCDGVS</sequence>
<dbReference type="RefSeq" id="WP_119335108.1">
    <property type="nucleotide sequence ID" value="NZ_AP018558.1"/>
</dbReference>